<protein>
    <recommendedName>
        <fullName evidence="3">SPOR domain-containing protein</fullName>
    </recommendedName>
</protein>
<gene>
    <name evidence="4" type="ORF">WH87_04505</name>
</gene>
<feature type="compositionally biased region" description="Low complexity" evidence="1">
    <location>
        <begin position="137"/>
        <end position="153"/>
    </location>
</feature>
<keyword evidence="2" id="KW-0812">Transmembrane</keyword>
<reference evidence="4 5" key="1">
    <citation type="submission" date="2015-03" db="EMBL/GenBank/DDBJ databases">
        <authorList>
            <person name="Lepp D."/>
            <person name="Hassan Y.I."/>
            <person name="Li X.-Z."/>
            <person name="Zhou T."/>
        </authorList>
    </citation>
    <scope>NUCLEOTIDE SEQUENCE [LARGE SCALE GENOMIC DNA]</scope>
    <source>
        <strain evidence="4 5">E84</strain>
    </source>
</reference>
<sequence>MAGQSDAPDDLIAELAKLMAQGAKGDSAAAPAAPTFSIRIPGAENAPVAPQPPRLDFTSALNPAPSSPISAAPKEPTLAPAQEDPAPFHFDFDLNANSRQQPPRSSPIAQPAAAQPSTPAQSAPVRTEPTMAPPVAAPAAPAAVSRPVQASPVAPTPVAPARAEPVAPVVPTPTPAPVQVAAPVAPELPPEPADEHDTIADLIAAELAGGGDDDAPADNLEHELNAALTEMRDAQPPHVEPTFSVSPEQDRFKVPPVFGLGTSPEAPRASVEPTFARPLATPQPVPAAPRHIAPVETYPIFTGASPVSAEREPVPASLSADADVGLDPIDEIESLIGRAVRVELDPPAEEPVPEAVERPVTSPALRSLATPTLPAEPPAPPPRRRMSGADEAIFAAAEASGAKVGWVDAPEARGDADFGDEPVRESRKRGFRMSRAVLGPVVALGLLAVAGFGLYWVLGMQREDGPAPLLTADGAPVKSVPEVDPNATTSQSVVFNEIDGVVPGADEQLVSRDQADVNEVTQVPPPAVSEEGLANRKVRTLTVRPDGTIVSGDDSVAGSSILPVDRPNVPEVPGAQAASSELLAASANPAPTPTPAATPDVTAPVAAPVTPVTPGSTVPVVDLAGNPVAGKTTVIPRTRPTRFAPQASAAPVATPVNAIVNTASTAPAAAAPAPQPVATSAVSNAPAYVQLASQRTEADAQQTVASLIRRFGPVFNGASLEVQRVDLGAKGIFFRVRVPASSLADANTLCTNVKAAGGDCFTM</sequence>
<name>A0A0F5QHG9_9HYPH</name>
<evidence type="ECO:0000313" key="5">
    <source>
        <dbReference type="Proteomes" id="UP000033411"/>
    </source>
</evidence>
<evidence type="ECO:0000256" key="2">
    <source>
        <dbReference type="SAM" id="Phobius"/>
    </source>
</evidence>
<feature type="region of interest" description="Disordered" evidence="1">
    <location>
        <begin position="346"/>
        <end position="386"/>
    </location>
</feature>
<keyword evidence="2" id="KW-1133">Transmembrane helix</keyword>
<feature type="compositionally biased region" description="Low complexity" evidence="1">
    <location>
        <begin position="59"/>
        <end position="73"/>
    </location>
</feature>
<dbReference type="STRING" id="1293439.WH87_04505"/>
<comment type="caution">
    <text evidence="4">The sequence shown here is derived from an EMBL/GenBank/DDBJ whole genome shotgun (WGS) entry which is preliminary data.</text>
</comment>
<feature type="region of interest" description="Disordered" evidence="1">
    <location>
        <begin position="232"/>
        <end position="270"/>
    </location>
</feature>
<evidence type="ECO:0000256" key="1">
    <source>
        <dbReference type="SAM" id="MobiDB-lite"/>
    </source>
</evidence>
<dbReference type="Gene3D" id="3.30.70.1070">
    <property type="entry name" value="Sporulation related repeat"/>
    <property type="match status" value="1"/>
</dbReference>
<keyword evidence="2" id="KW-0472">Membrane</keyword>
<organism evidence="4 5">
    <name type="scientific">Devosia epidermidihirudinis</name>
    <dbReference type="NCBI Taxonomy" id="1293439"/>
    <lineage>
        <taxon>Bacteria</taxon>
        <taxon>Pseudomonadati</taxon>
        <taxon>Pseudomonadota</taxon>
        <taxon>Alphaproteobacteria</taxon>
        <taxon>Hyphomicrobiales</taxon>
        <taxon>Devosiaceae</taxon>
        <taxon>Devosia</taxon>
    </lineage>
</organism>
<dbReference type="Proteomes" id="UP000033411">
    <property type="component" value="Unassembled WGS sequence"/>
</dbReference>
<dbReference type="InterPro" id="IPR007730">
    <property type="entry name" value="SPOR-like_dom"/>
</dbReference>
<dbReference type="InterPro" id="IPR036680">
    <property type="entry name" value="SPOR-like_sf"/>
</dbReference>
<evidence type="ECO:0000259" key="3">
    <source>
        <dbReference type="PROSITE" id="PS51724"/>
    </source>
</evidence>
<dbReference type="EMBL" id="LANJ01000011">
    <property type="protein sequence ID" value="KKC39469.1"/>
    <property type="molecule type" value="Genomic_DNA"/>
</dbReference>
<dbReference type="RefSeq" id="WP_046138306.1">
    <property type="nucleotide sequence ID" value="NZ_LANJ01000011.1"/>
</dbReference>
<evidence type="ECO:0000313" key="4">
    <source>
        <dbReference type="EMBL" id="KKC39469.1"/>
    </source>
</evidence>
<dbReference type="AlphaFoldDB" id="A0A0F5QHG9"/>
<feature type="compositionally biased region" description="Low complexity" evidence="1">
    <location>
        <begin position="96"/>
        <end position="124"/>
    </location>
</feature>
<feature type="region of interest" description="Disordered" evidence="1">
    <location>
        <begin position="42"/>
        <end position="159"/>
    </location>
</feature>
<keyword evidence="5" id="KW-1185">Reference proteome</keyword>
<dbReference type="OrthoDB" id="7338235at2"/>
<feature type="domain" description="SPOR" evidence="3">
    <location>
        <begin position="681"/>
        <end position="763"/>
    </location>
</feature>
<dbReference type="PROSITE" id="PS51724">
    <property type="entry name" value="SPOR"/>
    <property type="match status" value="1"/>
</dbReference>
<dbReference type="PATRIC" id="fig|1293439.3.peg.461"/>
<accession>A0A0F5QHG9</accession>
<dbReference type="Pfam" id="PF05036">
    <property type="entry name" value="SPOR"/>
    <property type="match status" value="1"/>
</dbReference>
<dbReference type="GO" id="GO:0042834">
    <property type="term" value="F:peptidoglycan binding"/>
    <property type="evidence" value="ECO:0007669"/>
    <property type="project" value="InterPro"/>
</dbReference>
<proteinExistence type="predicted"/>
<feature type="transmembrane region" description="Helical" evidence="2">
    <location>
        <begin position="436"/>
        <end position="458"/>
    </location>
</feature>